<name>A0A9W6QFD3_9ACTN</name>
<dbReference type="Gene3D" id="3.40.50.1110">
    <property type="entry name" value="SGNH hydrolase"/>
    <property type="match status" value="1"/>
</dbReference>
<keyword evidence="2" id="KW-0472">Membrane</keyword>
<dbReference type="CDD" id="cd01836">
    <property type="entry name" value="FeeA_FeeB_like"/>
    <property type="match status" value="1"/>
</dbReference>
<proteinExistence type="predicted"/>
<dbReference type="GO" id="GO:0004622">
    <property type="term" value="F:phosphatidylcholine lysophospholipase activity"/>
    <property type="evidence" value="ECO:0007669"/>
    <property type="project" value="TreeGrafter"/>
</dbReference>
<dbReference type="InterPro" id="IPR051532">
    <property type="entry name" value="Ester_Hydrolysis_Enzymes"/>
</dbReference>
<feature type="transmembrane region" description="Helical" evidence="2">
    <location>
        <begin position="18"/>
        <end position="38"/>
    </location>
</feature>
<accession>A0A9W6QFD3</accession>
<protein>
    <submittedName>
        <fullName evidence="4">Lipase</fullName>
    </submittedName>
</protein>
<dbReference type="InterPro" id="IPR036514">
    <property type="entry name" value="SGNH_hydro_sf"/>
</dbReference>
<evidence type="ECO:0000256" key="1">
    <source>
        <dbReference type="SAM" id="MobiDB-lite"/>
    </source>
</evidence>
<evidence type="ECO:0000256" key="2">
    <source>
        <dbReference type="SAM" id="Phobius"/>
    </source>
</evidence>
<gene>
    <name evidence="4" type="ORF">Kpho02_68590</name>
</gene>
<organism evidence="4 5">
    <name type="scientific">Kitasatospora phosalacinea</name>
    <dbReference type="NCBI Taxonomy" id="2065"/>
    <lineage>
        <taxon>Bacteria</taxon>
        <taxon>Bacillati</taxon>
        <taxon>Actinomycetota</taxon>
        <taxon>Actinomycetes</taxon>
        <taxon>Kitasatosporales</taxon>
        <taxon>Streptomycetaceae</taxon>
        <taxon>Kitasatospora</taxon>
    </lineage>
</organism>
<feature type="region of interest" description="Disordered" evidence="1">
    <location>
        <begin position="334"/>
        <end position="381"/>
    </location>
</feature>
<keyword evidence="2" id="KW-0812">Transmembrane</keyword>
<dbReference type="SUPFAM" id="SSF52266">
    <property type="entry name" value="SGNH hydrolase"/>
    <property type="match status" value="1"/>
</dbReference>
<dbReference type="PANTHER" id="PTHR30383:SF5">
    <property type="entry name" value="SGNH HYDROLASE-TYPE ESTERASE DOMAIN-CONTAINING PROTEIN"/>
    <property type="match status" value="1"/>
</dbReference>
<sequence length="381" mass="38443">MTGSQASRARVARRIATAAAYGGGGLGLLGVGLAGVLLTESRMAIRAIGVLEGDPPRADGLYGEGFADPADRRRPLVLAFLGDSTAAGLGVQRAQETPGALLASGLASVAERRVQLVNVAKSGARSSDLARQLALVSALPHRPDVAVVMIGANDVTRHAPAARSVRELGEAVGALVSAGCHVVVGTCPDLGTIKPVRPPLRWVARRLSRQLAAAQTIAVVEAGGRTVSLGSLLGPEFATRPELFAADRYHPSAQGYATASMALLPSLCAALGLWPQESPEAGGAVEPQAVLPVAVAAAAAAGRSGTEVTAAGPANGTWRWATLKQRFRLALPHGADAEPDAEPGGESTGAGPTELAGGGGPRAITSANSHPEADDAGATKR</sequence>
<dbReference type="PANTHER" id="PTHR30383">
    <property type="entry name" value="THIOESTERASE 1/PROTEASE 1/LYSOPHOSPHOLIPASE L1"/>
    <property type="match status" value="1"/>
</dbReference>
<dbReference type="RefSeq" id="WP_285740145.1">
    <property type="nucleotide sequence ID" value="NZ_BSSA01000036.1"/>
</dbReference>
<evidence type="ECO:0000313" key="5">
    <source>
        <dbReference type="Proteomes" id="UP001165041"/>
    </source>
</evidence>
<dbReference type="InterPro" id="IPR013830">
    <property type="entry name" value="SGNH_hydro"/>
</dbReference>
<feature type="domain" description="SGNH hydrolase-type esterase" evidence="3">
    <location>
        <begin position="80"/>
        <end position="257"/>
    </location>
</feature>
<keyword evidence="2" id="KW-1133">Transmembrane helix</keyword>
<reference evidence="4" key="1">
    <citation type="submission" date="2023-02" db="EMBL/GenBank/DDBJ databases">
        <title>Kitasatospora phosalacinea NBRC 14627.</title>
        <authorList>
            <person name="Ichikawa N."/>
            <person name="Sato H."/>
            <person name="Tonouchi N."/>
        </authorList>
    </citation>
    <scope>NUCLEOTIDE SEQUENCE</scope>
    <source>
        <strain evidence="4">NBRC 14627</strain>
    </source>
</reference>
<dbReference type="EMBL" id="BSSA01000036">
    <property type="protein sequence ID" value="GLW74561.1"/>
    <property type="molecule type" value="Genomic_DNA"/>
</dbReference>
<evidence type="ECO:0000313" key="4">
    <source>
        <dbReference type="EMBL" id="GLW74561.1"/>
    </source>
</evidence>
<dbReference type="Proteomes" id="UP001165041">
    <property type="component" value="Unassembled WGS sequence"/>
</dbReference>
<dbReference type="AlphaFoldDB" id="A0A9W6QFD3"/>
<comment type="caution">
    <text evidence="4">The sequence shown here is derived from an EMBL/GenBank/DDBJ whole genome shotgun (WGS) entry which is preliminary data.</text>
</comment>
<dbReference type="Pfam" id="PF13472">
    <property type="entry name" value="Lipase_GDSL_2"/>
    <property type="match status" value="1"/>
</dbReference>
<evidence type="ECO:0000259" key="3">
    <source>
        <dbReference type="Pfam" id="PF13472"/>
    </source>
</evidence>